<proteinExistence type="inferred from homology"/>
<dbReference type="InterPro" id="IPR045851">
    <property type="entry name" value="AMP-bd_C_sf"/>
</dbReference>
<dbReference type="SUPFAM" id="SSF56801">
    <property type="entry name" value="Acetyl-CoA synthetase-like"/>
    <property type="match status" value="1"/>
</dbReference>
<dbReference type="Pfam" id="PF13193">
    <property type="entry name" value="AMP-binding_C"/>
    <property type="match status" value="1"/>
</dbReference>
<dbReference type="KEGG" id="prag:EKN56_12480"/>
<dbReference type="EMBL" id="CP034752">
    <property type="protein sequence ID" value="QBH97136.1"/>
    <property type="molecule type" value="Genomic_DNA"/>
</dbReference>
<reference evidence="5 6" key="1">
    <citation type="submission" date="2019-03" db="EMBL/GenBank/DDBJ databases">
        <title>Pragia sp. nov. isolated from the gut tract of Carduelis flavirostris.</title>
        <authorList>
            <person name="Ge Y."/>
        </authorList>
    </citation>
    <scope>NUCLEOTIDE SEQUENCE [LARGE SCALE GENOMIC DNA]</scope>
    <source>
        <strain evidence="5 6">CF-458</strain>
    </source>
</reference>
<dbReference type="AlphaFoldDB" id="A0A411WLW8"/>
<dbReference type="CDD" id="cd05934">
    <property type="entry name" value="FACL_DitJ_like"/>
    <property type="match status" value="1"/>
</dbReference>
<sequence length="521" mass="59338">MDIVGRQDLRQMWDDLAELHGDKTALIVENLQGLALEYSYRELNEEINRTANLFHSLGVAKGDKIALHLNNCNCAEFFFCWFGLAKIGAVMVPVNANLLKNESAYIVNQCEASMVVTSREFIAMYQEIQQEALAPIQRLMLIDAIAEDKSLSDVLDFHHLKQVQPLHLMHWEDLDVEDTAEILFTSGTTSRPKGVVITHYNLRFAGYYTSWQCALRQDDVYLTPMPAFHIDCQCTAAMAAFSAGATFVLLEKFSARTFWAQVCKYRATVTECIPLMIKTMMMQPQMPWEKQHCLREVLFYLNISDREKEAFVQRFGVRLFTSYGMTETIVGAIGDRPGDKRRWPSIGRAGFAYEIEIRDRDGTLLDANVTGEICIKGIPGKTLFKEYYRMPEETAKALSADGWLRTGDYGYVDNEGFFYFVERSCNMIKRSGENISCVELENIISTHPKIMDVTVIGLKDSIRDEAIKAFVVLNEGETITEEEFFSFCESHMAKFKVPSFLEIRKSLPRSCSGKIIKKGLH</sequence>
<comment type="similarity">
    <text evidence="1">Belongs to the ATP-dependent AMP-binding enzyme family.</text>
</comment>
<evidence type="ECO:0000259" key="4">
    <source>
        <dbReference type="Pfam" id="PF13193"/>
    </source>
</evidence>
<evidence type="ECO:0000313" key="6">
    <source>
        <dbReference type="Proteomes" id="UP000293154"/>
    </source>
</evidence>
<dbReference type="PANTHER" id="PTHR43201:SF5">
    <property type="entry name" value="MEDIUM-CHAIN ACYL-COA LIGASE ACSF2, MITOCHONDRIAL"/>
    <property type="match status" value="1"/>
</dbReference>
<dbReference type="Proteomes" id="UP000293154">
    <property type="component" value="Chromosome"/>
</dbReference>
<dbReference type="InterPro" id="IPR025110">
    <property type="entry name" value="AMP-bd_C"/>
</dbReference>
<dbReference type="Pfam" id="PF00501">
    <property type="entry name" value="AMP-binding"/>
    <property type="match status" value="1"/>
</dbReference>
<evidence type="ECO:0000259" key="3">
    <source>
        <dbReference type="Pfam" id="PF00501"/>
    </source>
</evidence>
<dbReference type="GO" id="GO:0006631">
    <property type="term" value="P:fatty acid metabolic process"/>
    <property type="evidence" value="ECO:0007669"/>
    <property type="project" value="TreeGrafter"/>
</dbReference>
<name>A0A411WLW8_9GAMM</name>
<protein>
    <submittedName>
        <fullName evidence="5">Crotonobetaine/carnitine-CoA ligase</fullName>
    </submittedName>
</protein>
<feature type="domain" description="AMP-binding enzyme C-terminal" evidence="4">
    <location>
        <begin position="439"/>
        <end position="514"/>
    </location>
</feature>
<evidence type="ECO:0000256" key="2">
    <source>
        <dbReference type="ARBA" id="ARBA00022598"/>
    </source>
</evidence>
<dbReference type="PANTHER" id="PTHR43201">
    <property type="entry name" value="ACYL-COA SYNTHETASE"/>
    <property type="match status" value="1"/>
</dbReference>
<dbReference type="NCBIfam" id="NF005947">
    <property type="entry name" value="PRK08008.1"/>
    <property type="match status" value="1"/>
</dbReference>
<dbReference type="PROSITE" id="PS00455">
    <property type="entry name" value="AMP_BINDING"/>
    <property type="match status" value="1"/>
</dbReference>
<dbReference type="RefSeq" id="WP_130592075.1">
    <property type="nucleotide sequence ID" value="NZ_CP034752.1"/>
</dbReference>
<feature type="domain" description="AMP-dependent synthetase/ligase" evidence="3">
    <location>
        <begin position="17"/>
        <end position="388"/>
    </location>
</feature>
<accession>A0A411WLW8</accession>
<dbReference type="InterPro" id="IPR042099">
    <property type="entry name" value="ANL_N_sf"/>
</dbReference>
<dbReference type="FunFam" id="3.30.300.30:FF:000011">
    <property type="entry name" value="Crotonobetaine/carnitine--CoA ligase"/>
    <property type="match status" value="1"/>
</dbReference>
<dbReference type="OrthoDB" id="9803968at2"/>
<keyword evidence="6" id="KW-1185">Reference proteome</keyword>
<dbReference type="InterPro" id="IPR000873">
    <property type="entry name" value="AMP-dep_synth/lig_dom"/>
</dbReference>
<dbReference type="Gene3D" id="3.40.50.12780">
    <property type="entry name" value="N-terminal domain of ligase-like"/>
    <property type="match status" value="1"/>
</dbReference>
<evidence type="ECO:0000256" key="1">
    <source>
        <dbReference type="ARBA" id="ARBA00006432"/>
    </source>
</evidence>
<dbReference type="Gene3D" id="3.30.300.30">
    <property type="match status" value="1"/>
</dbReference>
<keyword evidence="2 5" id="KW-0436">Ligase</keyword>
<dbReference type="GO" id="GO:0031956">
    <property type="term" value="F:medium-chain fatty acid-CoA ligase activity"/>
    <property type="evidence" value="ECO:0007669"/>
    <property type="project" value="TreeGrafter"/>
</dbReference>
<dbReference type="InterPro" id="IPR020845">
    <property type="entry name" value="AMP-binding_CS"/>
</dbReference>
<organism evidence="5 6">
    <name type="scientific">Limnobaculum zhutongyuii</name>
    <dbReference type="NCBI Taxonomy" id="2498113"/>
    <lineage>
        <taxon>Bacteria</taxon>
        <taxon>Pseudomonadati</taxon>
        <taxon>Pseudomonadota</taxon>
        <taxon>Gammaproteobacteria</taxon>
        <taxon>Enterobacterales</taxon>
        <taxon>Budviciaceae</taxon>
        <taxon>Limnobaculum</taxon>
    </lineage>
</organism>
<evidence type="ECO:0000313" key="5">
    <source>
        <dbReference type="EMBL" id="QBH97136.1"/>
    </source>
</evidence>
<gene>
    <name evidence="5" type="ORF">EKN56_12480</name>
</gene>